<evidence type="ECO:0000256" key="4">
    <source>
        <dbReference type="ARBA" id="ARBA00022692"/>
    </source>
</evidence>
<sequence>MTFFNVLNFGDQGIYDVVNNLGSMVPRFVFLPIEDSFYVFFARSLIRGKIAMQQNEDDIAIMAKVLQSLLKLVLLIGVTVLTFGFSYSYLALDLYGGSLLSSSGAGPMLLRWYSAYVLFLALNGITECFVFAAMEQSEVDRYNMRLLFLSVVFLVLSYALTRAFGSVGFVLANCLNMALRLASSLKFIAAYFRDTPHEPLAALRPNLALAFTFLCSWAITAYSEV</sequence>
<dbReference type="HOGENOM" id="CLU_023360_0_0_1"/>
<accession>S4R933</accession>
<protein>
    <recommendedName>
        <fullName evidence="9">Protein RFT1 homolog</fullName>
    </recommendedName>
</protein>
<feature type="transmembrane region" description="Helical" evidence="9">
    <location>
        <begin position="112"/>
        <end position="134"/>
    </location>
</feature>
<dbReference type="GO" id="GO:0034203">
    <property type="term" value="P:glycolipid translocation"/>
    <property type="evidence" value="ECO:0007669"/>
    <property type="project" value="TreeGrafter"/>
</dbReference>
<comment type="function">
    <text evidence="8 9">Intramembrane glycolipid transporter that operates in the biosynthetic pathway of dolichol-linked oligosaccharides, the glycan precursors employed in protein asparagine (N)-glycosylation. The sequential addition of sugars to dolichol pyrophosphate produces dolichol-linked oligosaccharides containing fourteen sugars, including two GlcNAcs, nine mannoses and three glucoses. Once assembled, the oligosaccharide is transferred from the lipid to nascent proteins by oligosaccharyltransferases. The assembly of dolichol-linked oligosaccharides begins on the cytosolic side of the endoplasmic reticulum membrane and finishes in its lumen. RFT1 could mediate the translocation of the cytosolically oriented intermediate DolPP-GlcNAc2Man5, produced by ALG11, into the ER lumen where dolichol-linked oligosaccharides assembly continues. However, the intramembrane lipid transporter activity could not be confirmed in vitro.</text>
</comment>
<dbReference type="AlphaFoldDB" id="S4R933"/>
<keyword evidence="5" id="KW-0256">Endoplasmic reticulum</keyword>
<dbReference type="GeneTree" id="ENSGT00390000011390"/>
<dbReference type="PANTHER" id="PTHR13117">
    <property type="entry name" value="ENDOPLASMIC RETICULUM MULTISPAN TRANSMEMBRANE PROTEIN-RELATED"/>
    <property type="match status" value="1"/>
</dbReference>
<feature type="transmembrane region" description="Helical" evidence="9">
    <location>
        <begin position="201"/>
        <end position="222"/>
    </location>
</feature>
<organism evidence="10">
    <name type="scientific">Petromyzon marinus</name>
    <name type="common">Sea lamprey</name>
    <dbReference type="NCBI Taxonomy" id="7757"/>
    <lineage>
        <taxon>Eukaryota</taxon>
        <taxon>Metazoa</taxon>
        <taxon>Chordata</taxon>
        <taxon>Craniata</taxon>
        <taxon>Vertebrata</taxon>
        <taxon>Cyclostomata</taxon>
        <taxon>Hyperoartia</taxon>
        <taxon>Petromyzontiformes</taxon>
        <taxon>Petromyzontidae</taxon>
        <taxon>Petromyzon</taxon>
    </lineage>
</organism>
<dbReference type="GO" id="GO:0006488">
    <property type="term" value="P:dolichol-linked oligosaccharide biosynthetic process"/>
    <property type="evidence" value="ECO:0007669"/>
    <property type="project" value="InterPro"/>
</dbReference>
<dbReference type="Pfam" id="PF04506">
    <property type="entry name" value="Rft-1"/>
    <property type="match status" value="1"/>
</dbReference>
<keyword evidence="4 9" id="KW-0812">Transmembrane</keyword>
<dbReference type="Ensembl" id="ENSPMAT00000001723.1">
    <property type="protein sequence ID" value="ENSPMAP00000001714.1"/>
    <property type="gene ID" value="ENSPMAG00000001557.1"/>
</dbReference>
<dbReference type="InterPro" id="IPR007594">
    <property type="entry name" value="RFT1"/>
</dbReference>
<dbReference type="GO" id="GO:0005789">
    <property type="term" value="C:endoplasmic reticulum membrane"/>
    <property type="evidence" value="ECO:0007669"/>
    <property type="project" value="UniProtKB-SubCell"/>
</dbReference>
<reference evidence="10" key="1">
    <citation type="submission" date="2025-08" db="UniProtKB">
        <authorList>
            <consortium name="Ensembl"/>
        </authorList>
    </citation>
    <scope>IDENTIFICATION</scope>
</reference>
<proteinExistence type="inferred from homology"/>
<dbReference type="PANTHER" id="PTHR13117:SF5">
    <property type="entry name" value="PROTEIN RFT1 HOMOLOG"/>
    <property type="match status" value="1"/>
</dbReference>
<dbReference type="STRING" id="7757.ENSPMAP00000001714"/>
<name>S4R933_PETMA</name>
<evidence type="ECO:0000256" key="7">
    <source>
        <dbReference type="ARBA" id="ARBA00023136"/>
    </source>
</evidence>
<feature type="transmembrane region" description="Helical" evidence="9">
    <location>
        <begin position="72"/>
        <end position="92"/>
    </location>
</feature>
<feature type="transmembrane region" description="Helical" evidence="9">
    <location>
        <begin position="146"/>
        <end position="164"/>
    </location>
</feature>
<evidence type="ECO:0000256" key="8">
    <source>
        <dbReference type="ARBA" id="ARBA00045912"/>
    </source>
</evidence>
<evidence type="ECO:0000256" key="1">
    <source>
        <dbReference type="ARBA" id="ARBA00004477"/>
    </source>
</evidence>
<dbReference type="OMA" id="ECFAMAS"/>
<evidence type="ECO:0000256" key="5">
    <source>
        <dbReference type="ARBA" id="ARBA00022824"/>
    </source>
</evidence>
<reference evidence="10" key="2">
    <citation type="submission" date="2025-09" db="UniProtKB">
        <authorList>
            <consortium name="Ensembl"/>
        </authorList>
    </citation>
    <scope>IDENTIFICATION</scope>
</reference>
<evidence type="ECO:0000256" key="2">
    <source>
        <dbReference type="ARBA" id="ARBA00004922"/>
    </source>
</evidence>
<evidence type="ECO:0000256" key="6">
    <source>
        <dbReference type="ARBA" id="ARBA00022989"/>
    </source>
</evidence>
<comment type="pathway">
    <text evidence="2">Protein modification; protein glycosylation.</text>
</comment>
<keyword evidence="7 9" id="KW-0472">Membrane</keyword>
<comment type="subcellular location">
    <subcellularLocation>
        <location evidence="1 9">Endoplasmic reticulum membrane</location>
        <topology evidence="1 9">Multi-pass membrane protein</topology>
    </subcellularLocation>
</comment>
<evidence type="ECO:0000256" key="9">
    <source>
        <dbReference type="RuleBase" id="RU365067"/>
    </source>
</evidence>
<comment type="similarity">
    <text evidence="3 9">Belongs to the RFT1 family.</text>
</comment>
<keyword evidence="6 9" id="KW-1133">Transmembrane helix</keyword>
<evidence type="ECO:0000313" key="10">
    <source>
        <dbReference type="Ensembl" id="ENSPMAP00000001714.1"/>
    </source>
</evidence>
<evidence type="ECO:0000256" key="3">
    <source>
        <dbReference type="ARBA" id="ARBA00010288"/>
    </source>
</evidence>
<comment type="caution">
    <text evidence="9">Lacks conserved residue(s) required for the propagation of feature annotation.</text>
</comment>